<feature type="binding site" evidence="20">
    <location>
        <position position="462"/>
    </location>
    <ligand>
        <name>Mg(2+)</name>
        <dbReference type="ChEBI" id="CHEBI:18420"/>
    </ligand>
</feature>
<dbReference type="Gene3D" id="3.20.20.60">
    <property type="entry name" value="Phosphoenolpyruvate-binding domains"/>
    <property type="match status" value="1"/>
</dbReference>
<dbReference type="InterPro" id="IPR024692">
    <property type="entry name" value="PTS_EI"/>
</dbReference>
<evidence type="ECO:0000256" key="15">
    <source>
        <dbReference type="ARBA" id="ARBA00022842"/>
    </source>
</evidence>
<evidence type="ECO:0000256" key="11">
    <source>
        <dbReference type="ARBA" id="ARBA00022679"/>
    </source>
</evidence>
<evidence type="ECO:0000313" key="25">
    <source>
        <dbReference type="Proteomes" id="UP000008834"/>
    </source>
</evidence>
<dbReference type="PANTHER" id="PTHR46244">
    <property type="entry name" value="PHOSPHOENOLPYRUVATE-PROTEIN PHOSPHOTRANSFERASE"/>
    <property type="match status" value="1"/>
</dbReference>
<dbReference type="PANTHER" id="PTHR46244:SF3">
    <property type="entry name" value="PHOSPHOENOLPYRUVATE-PROTEIN PHOSPHOTRANSFERASE"/>
    <property type="match status" value="1"/>
</dbReference>
<dbReference type="PRINTS" id="PR01736">
    <property type="entry name" value="PHPHTRNFRASE"/>
</dbReference>
<evidence type="ECO:0000256" key="4">
    <source>
        <dbReference type="ARBA" id="ARBA00004496"/>
    </source>
</evidence>
<dbReference type="GO" id="GO:0009401">
    <property type="term" value="P:phosphoenolpyruvate-dependent sugar phosphotransferase system"/>
    <property type="evidence" value="ECO:0007669"/>
    <property type="project" value="UniProtKB-KW"/>
</dbReference>
<evidence type="ECO:0000256" key="5">
    <source>
        <dbReference type="ARBA" id="ARBA00007837"/>
    </source>
</evidence>
<dbReference type="Gene3D" id="3.50.30.10">
    <property type="entry name" value="Phosphohistidine domain"/>
    <property type="match status" value="1"/>
</dbReference>
<evidence type="ECO:0000256" key="13">
    <source>
        <dbReference type="ARBA" id="ARBA00022723"/>
    </source>
</evidence>
<evidence type="ECO:0000256" key="18">
    <source>
        <dbReference type="PIRSR" id="PIRSR000732-1"/>
    </source>
</evidence>
<dbReference type="Pfam" id="PF02896">
    <property type="entry name" value="PEP-utilizers_C"/>
    <property type="match status" value="1"/>
</dbReference>
<comment type="function">
    <text evidence="3 17">General (non sugar-specific) component of the phosphoenolpyruvate-dependent sugar phosphotransferase system (sugar PTS). This major carbohydrate active-transport system catalyzes the phosphorylation of incoming sugar substrates concomitantly with their translocation across the cell membrane. Enzyme I transfers the phosphoryl group from phosphoenolpyruvate (PEP) to the phosphoryl carrier protein (HPr).</text>
</comment>
<dbReference type="GO" id="GO:0016301">
    <property type="term" value="F:kinase activity"/>
    <property type="evidence" value="ECO:0007669"/>
    <property type="project" value="UniProtKB-KW"/>
</dbReference>
<evidence type="ECO:0000256" key="3">
    <source>
        <dbReference type="ARBA" id="ARBA00002728"/>
    </source>
</evidence>
<comment type="cofactor">
    <cofactor evidence="2 17 20">
        <name>Mg(2+)</name>
        <dbReference type="ChEBI" id="CHEBI:18420"/>
    </cofactor>
</comment>
<evidence type="ECO:0000256" key="20">
    <source>
        <dbReference type="PIRSR" id="PIRSR000732-3"/>
    </source>
</evidence>
<dbReference type="GO" id="GO:0005737">
    <property type="term" value="C:cytoplasm"/>
    <property type="evidence" value="ECO:0007669"/>
    <property type="project" value="UniProtKB-SubCell"/>
</dbReference>
<feature type="domain" description="PEP-utilising enzyme C-terminal" evidence="22">
    <location>
        <begin position="259"/>
        <end position="547"/>
    </location>
</feature>
<dbReference type="InterPro" id="IPR050499">
    <property type="entry name" value="PEP-utilizing_PTS_enzyme"/>
</dbReference>
<evidence type="ECO:0000256" key="1">
    <source>
        <dbReference type="ARBA" id="ARBA00000683"/>
    </source>
</evidence>
<evidence type="ECO:0000256" key="7">
    <source>
        <dbReference type="ARBA" id="ARBA00016544"/>
    </source>
</evidence>
<dbReference type="PIRSF" id="PIRSF000732">
    <property type="entry name" value="PTS_enzyme_I"/>
    <property type="match status" value="1"/>
</dbReference>
<dbReference type="Pfam" id="PF05524">
    <property type="entry name" value="PEP-utilisers_N"/>
    <property type="match status" value="1"/>
</dbReference>
<sequence>MWKVDMTLSGKRISKGIGIGEALFIKKDFDKFIDKSKIASFQIDSEIKKFNDAKSKAIAVLKDLTKKVVAQLGADKEGIFEGQMLVIEDDELSDSVISFIKNKNYGAAYAVYLSFKELIASVEEYTDAYLKERVSDFKDIRNRLIANILDQVTDLAEVKRDVVLITEELTPSDTMQVDLNYVKGFVTAVGGETSHAAILARTMGLPALVMTPLDIAKIKEGDHLIIDGLSSIIISSPSSSELDKYTHKILEHNEHEKQLFELKNQDAKTKDGIKISLKANIGTPTDISYVNKYGLDGIGLFRTEFLYMESVKPPTEDEQFEAYKRVLETIEKKGVVTIRTLDIGGDKEIPYFNFPKEDNPFLGYRALRMYMDYEDLIQSQFNAIFRASHYGKIRIMVPMLTRYEEIDIINYFVDKAKENLKSRNLPFDENLEVGCMIEVPSAALVASEFADKLDFFSIGTNDLTQYTLAVDRGNQKISNLYDKYNPAVLRLIKNVLDAGNSSGIDVSVCGELGGDEAGALILIGLGFRSLSMVPSASLRIKYLLRQYTISDLSELANKVLNSKSESETLKFLDKYIGD</sequence>
<feature type="active site" description="Tele-phosphohistidine intermediate" evidence="18">
    <location>
        <position position="195"/>
    </location>
</feature>
<dbReference type="InterPro" id="IPR023151">
    <property type="entry name" value="PEP_util_CS"/>
</dbReference>
<dbReference type="InterPro" id="IPR036618">
    <property type="entry name" value="PtsI_HPr-bd_sf"/>
</dbReference>
<feature type="binding site" evidence="20">
    <location>
        <position position="438"/>
    </location>
    <ligand>
        <name>Mg(2+)</name>
        <dbReference type="ChEBI" id="CHEBI:18420"/>
    </ligand>
</feature>
<evidence type="ECO:0000259" key="22">
    <source>
        <dbReference type="Pfam" id="PF02896"/>
    </source>
</evidence>
<keyword evidence="10 17" id="KW-0762">Sugar transport</keyword>
<comment type="subcellular location">
    <subcellularLocation>
        <location evidence="4 17">Cytoplasm</location>
    </subcellularLocation>
</comment>
<evidence type="ECO:0000259" key="21">
    <source>
        <dbReference type="Pfam" id="PF00391"/>
    </source>
</evidence>
<proteinExistence type="inferred from homology"/>
<dbReference type="InterPro" id="IPR008731">
    <property type="entry name" value="PTS_EIN"/>
</dbReference>
<evidence type="ECO:0000256" key="12">
    <source>
        <dbReference type="ARBA" id="ARBA00022683"/>
    </source>
</evidence>
<evidence type="ECO:0000259" key="23">
    <source>
        <dbReference type="Pfam" id="PF05524"/>
    </source>
</evidence>
<evidence type="ECO:0000256" key="2">
    <source>
        <dbReference type="ARBA" id="ARBA00001946"/>
    </source>
</evidence>
<evidence type="ECO:0000256" key="17">
    <source>
        <dbReference type="PIRNR" id="PIRNR000732"/>
    </source>
</evidence>
<dbReference type="PROSITE" id="PS00370">
    <property type="entry name" value="PEP_ENZYMES_PHOS_SITE"/>
    <property type="match status" value="1"/>
</dbReference>
<dbReference type="InterPro" id="IPR015813">
    <property type="entry name" value="Pyrv/PenolPyrv_kinase-like_dom"/>
</dbReference>
<dbReference type="InterPro" id="IPR006318">
    <property type="entry name" value="PTS_EI-like"/>
</dbReference>
<comment type="catalytic activity">
    <reaction evidence="1 17">
        <text>L-histidyl-[protein] + phosphoenolpyruvate = N(pros)-phospho-L-histidyl-[protein] + pyruvate</text>
        <dbReference type="Rhea" id="RHEA:23880"/>
        <dbReference type="Rhea" id="RHEA-COMP:9745"/>
        <dbReference type="Rhea" id="RHEA-COMP:9746"/>
        <dbReference type="ChEBI" id="CHEBI:15361"/>
        <dbReference type="ChEBI" id="CHEBI:29979"/>
        <dbReference type="ChEBI" id="CHEBI:58702"/>
        <dbReference type="ChEBI" id="CHEBI:64837"/>
        <dbReference type="EC" id="2.7.3.9"/>
    </reaction>
</comment>
<dbReference type="Proteomes" id="UP000008834">
    <property type="component" value="Chromosome"/>
</dbReference>
<keyword evidence="14 17" id="KW-0418">Kinase</keyword>
<dbReference type="KEGG" id="bhr:BH0558"/>
<organism evidence="24 25">
    <name type="scientific">Borrelia hermsii (strain HS1 / DAH)</name>
    <dbReference type="NCBI Taxonomy" id="314723"/>
    <lineage>
        <taxon>Bacteria</taxon>
        <taxon>Pseudomonadati</taxon>
        <taxon>Spirochaetota</taxon>
        <taxon>Spirochaetia</taxon>
        <taxon>Spirochaetales</taxon>
        <taxon>Borreliaceae</taxon>
        <taxon>Borrelia</taxon>
    </lineage>
</organism>
<dbReference type="InterPro" id="IPR040442">
    <property type="entry name" value="Pyrv_kinase-like_dom_sf"/>
</dbReference>
<feature type="domain" description="PEP-utilising enzyme mobile" evidence="21">
    <location>
        <begin position="159"/>
        <end position="228"/>
    </location>
</feature>
<dbReference type="PROSITE" id="PS00742">
    <property type="entry name" value="PEP_ENZYMES_2"/>
    <property type="match status" value="1"/>
</dbReference>
<dbReference type="SUPFAM" id="SSF47831">
    <property type="entry name" value="Enzyme I of the PEP:sugar phosphotransferase system HPr-binding (sub)domain"/>
    <property type="match status" value="1"/>
</dbReference>
<dbReference type="AlphaFoldDB" id="A0AA34R430"/>
<evidence type="ECO:0000256" key="9">
    <source>
        <dbReference type="ARBA" id="ARBA00022490"/>
    </source>
</evidence>
<evidence type="ECO:0000313" key="24">
    <source>
        <dbReference type="EMBL" id="AAX17064.1"/>
    </source>
</evidence>
<evidence type="ECO:0000256" key="19">
    <source>
        <dbReference type="PIRSR" id="PIRSR000732-2"/>
    </source>
</evidence>
<reference evidence="25" key="1">
    <citation type="submission" date="2004-12" db="EMBL/GenBank/DDBJ databases">
        <title>The genome sequence of Borrelia hermsii and Borrelia turicatae: comparative analysis of two agents of endemic N. America relapsing fever.</title>
        <authorList>
            <person name="Porcella S.F."/>
            <person name="Raffel S.J."/>
            <person name="Schrumpf M.E."/>
            <person name="Montgomery B."/>
            <person name="Smith T."/>
            <person name="Schwan T.G."/>
        </authorList>
    </citation>
    <scope>NUCLEOTIDE SEQUENCE [LARGE SCALE GENOMIC DNA]</scope>
    <source>
        <strain evidence="25">HS1 / DAH</strain>
    </source>
</reference>
<feature type="binding site" evidence="19">
    <location>
        <begin position="461"/>
        <end position="462"/>
    </location>
    <ligand>
        <name>phosphoenolpyruvate</name>
        <dbReference type="ChEBI" id="CHEBI:58702"/>
    </ligand>
</feature>
<dbReference type="SUPFAM" id="SSF51621">
    <property type="entry name" value="Phosphoenolpyruvate/pyruvate domain"/>
    <property type="match status" value="1"/>
</dbReference>
<dbReference type="InterPro" id="IPR036637">
    <property type="entry name" value="Phosphohistidine_dom_sf"/>
</dbReference>
<keyword evidence="13 17" id="KW-0479">Metal-binding</keyword>
<dbReference type="InterPro" id="IPR018274">
    <property type="entry name" value="PEP_util_AS"/>
</dbReference>
<gene>
    <name evidence="24" type="ordered locus">BH0558</name>
</gene>
<keyword evidence="15 17" id="KW-0460">Magnesium</keyword>
<dbReference type="NCBIfam" id="TIGR01417">
    <property type="entry name" value="PTS_I_fam"/>
    <property type="match status" value="1"/>
</dbReference>
<dbReference type="GO" id="GO:0008965">
    <property type="term" value="F:phosphoenolpyruvate-protein phosphotransferase activity"/>
    <property type="evidence" value="ECO:0007669"/>
    <property type="project" value="UniProtKB-EC"/>
</dbReference>
<evidence type="ECO:0000256" key="6">
    <source>
        <dbReference type="ARBA" id="ARBA00012232"/>
    </source>
</evidence>
<evidence type="ECO:0000256" key="10">
    <source>
        <dbReference type="ARBA" id="ARBA00022597"/>
    </source>
</evidence>
<feature type="binding site" evidence="19">
    <location>
        <position position="472"/>
    </location>
    <ligand>
        <name>phosphoenolpyruvate</name>
        <dbReference type="ChEBI" id="CHEBI:58702"/>
    </ligand>
</feature>
<feature type="binding site" evidence="19">
    <location>
        <position position="302"/>
    </location>
    <ligand>
        <name>phosphoenolpyruvate</name>
        <dbReference type="ChEBI" id="CHEBI:58702"/>
    </ligand>
</feature>
<evidence type="ECO:0000256" key="14">
    <source>
        <dbReference type="ARBA" id="ARBA00022777"/>
    </source>
</evidence>
<evidence type="ECO:0000256" key="16">
    <source>
        <dbReference type="ARBA" id="ARBA00033235"/>
    </source>
</evidence>
<keyword evidence="12 17" id="KW-0598">Phosphotransferase system</keyword>
<dbReference type="SUPFAM" id="SSF52009">
    <property type="entry name" value="Phosphohistidine domain"/>
    <property type="match status" value="1"/>
</dbReference>
<feature type="binding site" evidence="19">
    <location>
        <position position="339"/>
    </location>
    <ligand>
        <name>phosphoenolpyruvate</name>
        <dbReference type="ChEBI" id="CHEBI:58702"/>
    </ligand>
</feature>
<dbReference type="InterPro" id="IPR008279">
    <property type="entry name" value="PEP-util_enz_mobile_dom"/>
</dbReference>
<dbReference type="InterPro" id="IPR000121">
    <property type="entry name" value="PEP_util_C"/>
</dbReference>
<keyword evidence="8 17" id="KW-0813">Transport</keyword>
<accession>A0AA34R430</accession>
<keyword evidence="9 17" id="KW-0963">Cytoplasm</keyword>
<dbReference type="EMBL" id="CP000048">
    <property type="protein sequence ID" value="AAX17064.1"/>
    <property type="molecule type" value="Genomic_DNA"/>
</dbReference>
<feature type="active site" description="Proton donor" evidence="18">
    <location>
        <position position="509"/>
    </location>
</feature>
<keyword evidence="11 17" id="KW-0808">Transferase</keyword>
<dbReference type="GO" id="GO:0046872">
    <property type="term" value="F:metal ion binding"/>
    <property type="evidence" value="ECO:0007669"/>
    <property type="project" value="UniProtKB-KW"/>
</dbReference>
<protein>
    <recommendedName>
        <fullName evidence="7 17">Phosphoenolpyruvate-protein phosphotransferase</fullName>
        <ecNumber evidence="6 17">2.7.3.9</ecNumber>
    </recommendedName>
    <alternativeName>
        <fullName evidence="16 17">Phosphotransferase system, enzyme I</fullName>
    </alternativeName>
</protein>
<dbReference type="EC" id="2.7.3.9" evidence="6 17"/>
<dbReference type="Pfam" id="PF00391">
    <property type="entry name" value="PEP-utilizers"/>
    <property type="match status" value="1"/>
</dbReference>
<feature type="domain" description="Phosphotransferase system enzyme I N-terminal" evidence="23">
    <location>
        <begin position="10"/>
        <end position="133"/>
    </location>
</feature>
<dbReference type="Gene3D" id="1.10.274.10">
    <property type="entry name" value="PtsI, HPr-binding domain"/>
    <property type="match status" value="1"/>
</dbReference>
<evidence type="ECO:0000256" key="8">
    <source>
        <dbReference type="ARBA" id="ARBA00022448"/>
    </source>
</evidence>
<name>A0AA34R430_BORHD</name>
<comment type="similarity">
    <text evidence="5 17">Belongs to the PEP-utilizing enzyme family.</text>
</comment>